<dbReference type="RefSeq" id="XP_009542075.1">
    <property type="nucleotide sequence ID" value="XM_009543780.1"/>
</dbReference>
<evidence type="ECO:0000313" key="1">
    <source>
        <dbReference type="EMBL" id="ETW85202.1"/>
    </source>
</evidence>
<feature type="non-terminal residue" evidence="1">
    <location>
        <position position="1"/>
    </location>
</feature>
<proteinExistence type="predicted"/>
<evidence type="ECO:0000313" key="2">
    <source>
        <dbReference type="Proteomes" id="UP000030671"/>
    </source>
</evidence>
<dbReference type="KEGG" id="hir:HETIRDRAFT_379193"/>
<dbReference type="OrthoDB" id="2730545at2759"/>
<dbReference type="InParanoid" id="W4KH87"/>
<dbReference type="EMBL" id="KI925455">
    <property type="protein sequence ID" value="ETW85202.1"/>
    <property type="molecule type" value="Genomic_DNA"/>
</dbReference>
<sequence length="327" mass="36903">MGIHFYDSCPMSPMTTETRLKPARAITHAGVPCLVWAEDALSFAHFVPTEMFALQLLIPDKDIERAAQAITSSLPYRRLTEPHKDWLDFEFMDPDQWSCFPNSIRLELTLPQSSRHEDDPVDIYIHPASWFYFDVKDDSRSVSLVPPLAPANSALRFPTRTAFLDSLISNILDPPTGVRHGKLDAILFTYISYINLYTLRAFPRVLPNGDLEPEHAAVSASLKPENRRLWESNIRNTYKGWIDEVTARRAVLESMGRVVEARKPFPKDRCCTWKKGSQARGLHTSTLVGSSASSSKALLVRNPMPTPPNAAISRAFTRAQNILRKRG</sequence>
<accession>W4KH87</accession>
<dbReference type="Proteomes" id="UP000030671">
    <property type="component" value="Unassembled WGS sequence"/>
</dbReference>
<keyword evidence="2" id="KW-1185">Reference proteome</keyword>
<dbReference type="AlphaFoldDB" id="W4KH87"/>
<name>W4KH87_HETIT</name>
<organism evidence="1 2">
    <name type="scientific">Heterobasidion irregulare (strain TC 32-1)</name>
    <dbReference type="NCBI Taxonomy" id="747525"/>
    <lineage>
        <taxon>Eukaryota</taxon>
        <taxon>Fungi</taxon>
        <taxon>Dikarya</taxon>
        <taxon>Basidiomycota</taxon>
        <taxon>Agaricomycotina</taxon>
        <taxon>Agaricomycetes</taxon>
        <taxon>Russulales</taxon>
        <taxon>Bondarzewiaceae</taxon>
        <taxon>Heterobasidion</taxon>
        <taxon>Heterobasidion annosum species complex</taxon>
    </lineage>
</organism>
<dbReference type="eggNOG" id="ENOG502SRW8">
    <property type="taxonomic scope" value="Eukaryota"/>
</dbReference>
<reference evidence="1 2" key="1">
    <citation type="journal article" date="2012" name="New Phytol.">
        <title>Insight into trade-off between wood decay and parasitism from the genome of a fungal forest pathogen.</title>
        <authorList>
            <person name="Olson A."/>
            <person name="Aerts A."/>
            <person name="Asiegbu F."/>
            <person name="Belbahri L."/>
            <person name="Bouzid O."/>
            <person name="Broberg A."/>
            <person name="Canback B."/>
            <person name="Coutinho P.M."/>
            <person name="Cullen D."/>
            <person name="Dalman K."/>
            <person name="Deflorio G."/>
            <person name="van Diepen L.T."/>
            <person name="Dunand C."/>
            <person name="Duplessis S."/>
            <person name="Durling M."/>
            <person name="Gonthier P."/>
            <person name="Grimwood J."/>
            <person name="Fossdal C.G."/>
            <person name="Hansson D."/>
            <person name="Henrissat B."/>
            <person name="Hietala A."/>
            <person name="Himmelstrand K."/>
            <person name="Hoffmeister D."/>
            <person name="Hogberg N."/>
            <person name="James T.Y."/>
            <person name="Karlsson M."/>
            <person name="Kohler A."/>
            <person name="Kues U."/>
            <person name="Lee Y.H."/>
            <person name="Lin Y.C."/>
            <person name="Lind M."/>
            <person name="Lindquist E."/>
            <person name="Lombard V."/>
            <person name="Lucas S."/>
            <person name="Lunden K."/>
            <person name="Morin E."/>
            <person name="Murat C."/>
            <person name="Park J."/>
            <person name="Raffaello T."/>
            <person name="Rouze P."/>
            <person name="Salamov A."/>
            <person name="Schmutz J."/>
            <person name="Solheim H."/>
            <person name="Stahlberg J."/>
            <person name="Velez H."/>
            <person name="de Vries R.P."/>
            <person name="Wiebenga A."/>
            <person name="Woodward S."/>
            <person name="Yakovlev I."/>
            <person name="Garbelotto M."/>
            <person name="Martin F."/>
            <person name="Grigoriev I.V."/>
            <person name="Stenlid J."/>
        </authorList>
    </citation>
    <scope>NUCLEOTIDE SEQUENCE [LARGE SCALE GENOMIC DNA]</scope>
    <source>
        <strain evidence="1 2">TC 32-1</strain>
    </source>
</reference>
<dbReference type="GeneID" id="20671957"/>
<dbReference type="HOGENOM" id="CLU_045423_1_0_1"/>
<protein>
    <submittedName>
        <fullName evidence="1">Uncharacterized protein</fullName>
    </submittedName>
</protein>
<gene>
    <name evidence="1" type="ORF">HETIRDRAFT_379193</name>
</gene>